<dbReference type="Proteomes" id="UP001219934">
    <property type="component" value="Unassembled WGS sequence"/>
</dbReference>
<organism evidence="1 2">
    <name type="scientific">Pogonophryne albipinna</name>
    <dbReference type="NCBI Taxonomy" id="1090488"/>
    <lineage>
        <taxon>Eukaryota</taxon>
        <taxon>Metazoa</taxon>
        <taxon>Chordata</taxon>
        <taxon>Craniata</taxon>
        <taxon>Vertebrata</taxon>
        <taxon>Euteleostomi</taxon>
        <taxon>Actinopterygii</taxon>
        <taxon>Neopterygii</taxon>
        <taxon>Teleostei</taxon>
        <taxon>Neoteleostei</taxon>
        <taxon>Acanthomorphata</taxon>
        <taxon>Eupercaria</taxon>
        <taxon>Perciformes</taxon>
        <taxon>Notothenioidei</taxon>
        <taxon>Pogonophryne</taxon>
    </lineage>
</organism>
<sequence>MHGDKQARELEAVPLSDGTISRRITDMAQNIKCQLIDRVKKGKYALQLDESTDVSNSAQLLVFARYSFDGKLNEDMLFCTPLELKCTGEEMFTKLDNKMKEEGLSWDECIASKTLDPELKSVLETAIKMVNYIKSRPLNTRLFASLCNKLGSEHQGLLFHTEVRWLSRGNVLSRLYELRDEVRLFLTEHGSQLADHLTDPDWLTRLAYLTD</sequence>
<dbReference type="PANTHER" id="PTHR45913">
    <property type="entry name" value="EPM2A-INTERACTING PROTEIN 1"/>
    <property type="match status" value="1"/>
</dbReference>
<proteinExistence type="predicted"/>
<name>A0AAD6BRQ4_9TELE</name>
<evidence type="ECO:0000313" key="2">
    <source>
        <dbReference type="Proteomes" id="UP001219934"/>
    </source>
</evidence>
<dbReference type="PANTHER" id="PTHR45913:SF19">
    <property type="entry name" value="LOW QUALITY PROTEIN: ZINC FINGER BED DOMAIN-CONTAINING PROTEIN 5-LIKE"/>
    <property type="match status" value="1"/>
</dbReference>
<dbReference type="InterPro" id="IPR012337">
    <property type="entry name" value="RNaseH-like_sf"/>
</dbReference>
<gene>
    <name evidence="1" type="ORF">JOQ06_009742</name>
</gene>
<evidence type="ECO:0000313" key="1">
    <source>
        <dbReference type="EMBL" id="KAJ4947709.1"/>
    </source>
</evidence>
<comment type="caution">
    <text evidence="1">The sequence shown here is derived from an EMBL/GenBank/DDBJ whole genome shotgun (WGS) entry which is preliminary data.</text>
</comment>
<dbReference type="SUPFAM" id="SSF53098">
    <property type="entry name" value="Ribonuclease H-like"/>
    <property type="match status" value="1"/>
</dbReference>
<dbReference type="AlphaFoldDB" id="A0AAD6BRQ4"/>
<evidence type="ECO:0008006" key="3">
    <source>
        <dbReference type="Google" id="ProtNLM"/>
    </source>
</evidence>
<protein>
    <recommendedName>
        <fullName evidence="3">Zinc finger BED domain-containing protein 5</fullName>
    </recommendedName>
</protein>
<accession>A0AAD6BRQ4</accession>
<reference evidence="1" key="1">
    <citation type="submission" date="2022-11" db="EMBL/GenBank/DDBJ databases">
        <title>Chromosome-level genome of Pogonophryne albipinna.</title>
        <authorList>
            <person name="Jo E."/>
        </authorList>
    </citation>
    <scope>NUCLEOTIDE SEQUENCE</scope>
    <source>
        <strain evidence="1">SGF0006</strain>
        <tissue evidence="1">Muscle</tissue>
    </source>
</reference>
<keyword evidence="2" id="KW-1185">Reference proteome</keyword>
<dbReference type="EMBL" id="JAPTMU010000002">
    <property type="protein sequence ID" value="KAJ4947709.1"/>
    <property type="molecule type" value="Genomic_DNA"/>
</dbReference>